<protein>
    <submittedName>
        <fullName evidence="2">Uncharacterized protein</fullName>
    </submittedName>
</protein>
<evidence type="ECO:0000313" key="3">
    <source>
        <dbReference type="Proteomes" id="UP000185999"/>
    </source>
</evidence>
<reference evidence="3" key="1">
    <citation type="submission" date="2017-01" db="EMBL/GenBank/DDBJ databases">
        <authorList>
            <person name="Varghese N."/>
            <person name="Submissions S."/>
        </authorList>
    </citation>
    <scope>NUCLEOTIDE SEQUENCE [LARGE SCALE GENOMIC DNA]</scope>
    <source>
        <strain evidence="3">DSM 22306</strain>
    </source>
</reference>
<name>A0A1N7K9V8_9GAMM</name>
<dbReference type="OrthoDB" id="6121134at2"/>
<dbReference type="AlphaFoldDB" id="A0A1N7K9V8"/>
<dbReference type="STRING" id="619304.SAMN05421760_102282"/>
<evidence type="ECO:0000256" key="1">
    <source>
        <dbReference type="SAM" id="Phobius"/>
    </source>
</evidence>
<keyword evidence="1" id="KW-1133">Transmembrane helix</keyword>
<keyword evidence="1" id="KW-0812">Transmembrane</keyword>
<feature type="transmembrane region" description="Helical" evidence="1">
    <location>
        <begin position="12"/>
        <end position="33"/>
    </location>
</feature>
<gene>
    <name evidence="2" type="ORF">SAMN05421760_102282</name>
</gene>
<dbReference type="EMBL" id="FTOE01000002">
    <property type="protein sequence ID" value="SIS58361.1"/>
    <property type="molecule type" value="Genomic_DNA"/>
</dbReference>
<evidence type="ECO:0000313" key="2">
    <source>
        <dbReference type="EMBL" id="SIS58361.1"/>
    </source>
</evidence>
<feature type="transmembrane region" description="Helical" evidence="1">
    <location>
        <begin position="39"/>
        <end position="60"/>
    </location>
</feature>
<keyword evidence="1" id="KW-0472">Membrane</keyword>
<sequence>MKVSEDRHKTRLIARILAIVISALFAVFAVAGFQRTGDVTQLLLFLAVSVVSYSFIIFIFKGIDRLLDSIVDQHKNDE</sequence>
<keyword evidence="3" id="KW-1185">Reference proteome</keyword>
<dbReference type="Proteomes" id="UP000185999">
    <property type="component" value="Unassembled WGS sequence"/>
</dbReference>
<dbReference type="RefSeq" id="WP_054342379.1">
    <property type="nucleotide sequence ID" value="NZ_FTOE01000002.1"/>
</dbReference>
<proteinExistence type="predicted"/>
<organism evidence="2 3">
    <name type="scientific">Neptunomonas antarctica</name>
    <dbReference type="NCBI Taxonomy" id="619304"/>
    <lineage>
        <taxon>Bacteria</taxon>
        <taxon>Pseudomonadati</taxon>
        <taxon>Pseudomonadota</taxon>
        <taxon>Gammaproteobacteria</taxon>
        <taxon>Oceanospirillales</taxon>
        <taxon>Oceanospirillaceae</taxon>
        <taxon>Neptunomonas</taxon>
    </lineage>
</organism>
<accession>A0A1N7K9V8</accession>